<protein>
    <submittedName>
        <fullName evidence="2">Uncharacterized protein</fullName>
    </submittedName>
</protein>
<evidence type="ECO:0000313" key="3">
    <source>
        <dbReference type="Proteomes" id="UP001596978"/>
    </source>
</evidence>
<dbReference type="RefSeq" id="WP_386405940.1">
    <property type="nucleotide sequence ID" value="NZ_JBHTJH010000004.1"/>
</dbReference>
<dbReference type="EMBL" id="JBHTJH010000004">
    <property type="protein sequence ID" value="MFD0861950.1"/>
    <property type="molecule type" value="Genomic_DNA"/>
</dbReference>
<evidence type="ECO:0000256" key="1">
    <source>
        <dbReference type="SAM" id="Phobius"/>
    </source>
</evidence>
<dbReference type="Proteomes" id="UP001596978">
    <property type="component" value="Unassembled WGS sequence"/>
</dbReference>
<evidence type="ECO:0000313" key="2">
    <source>
        <dbReference type="EMBL" id="MFD0861950.1"/>
    </source>
</evidence>
<comment type="caution">
    <text evidence="2">The sequence shown here is derived from an EMBL/GenBank/DDBJ whole genome shotgun (WGS) entry which is preliminary data.</text>
</comment>
<keyword evidence="1" id="KW-0472">Membrane</keyword>
<feature type="transmembrane region" description="Helical" evidence="1">
    <location>
        <begin position="12"/>
        <end position="30"/>
    </location>
</feature>
<keyword evidence="1" id="KW-0812">Transmembrane</keyword>
<keyword evidence="3" id="KW-1185">Reference proteome</keyword>
<sequence>MKSFFKIIKRIFLFVLLMLIVLAIVLFSYHEPLPKATSGSEADALAEKMLEAVKHDAYKATNYIEWTFKDMHHYKWVKNSGKVEVYWDDHVVSLDLNDHSKSEAFTDETKVIGNMKTELTDKALAYFNNDSFWLVAPHKVFDTGTKRGIVTLEDGSKGLLVTYTSGGTTPGDSYLWILNENGLPKSYKMWVKIIPVGGLEATWEGWKQTRSGTLLPTKHKILFLNLDMGEVMGM</sequence>
<proteinExistence type="predicted"/>
<reference evidence="3" key="1">
    <citation type="journal article" date="2019" name="Int. J. Syst. Evol. Microbiol.">
        <title>The Global Catalogue of Microorganisms (GCM) 10K type strain sequencing project: providing services to taxonomists for standard genome sequencing and annotation.</title>
        <authorList>
            <consortium name="The Broad Institute Genomics Platform"/>
            <consortium name="The Broad Institute Genome Sequencing Center for Infectious Disease"/>
            <person name="Wu L."/>
            <person name="Ma J."/>
        </authorList>
    </citation>
    <scope>NUCLEOTIDE SEQUENCE [LARGE SCALE GENOMIC DNA]</scope>
    <source>
        <strain evidence="3">CCUG 62952</strain>
    </source>
</reference>
<gene>
    <name evidence="2" type="ORF">ACFQ1M_07005</name>
</gene>
<accession>A0ABW3CW16</accession>
<name>A0ABW3CW16_9FLAO</name>
<keyword evidence="1" id="KW-1133">Transmembrane helix</keyword>
<organism evidence="2 3">
    <name type="scientific">Sungkyunkwania multivorans</name>
    <dbReference type="NCBI Taxonomy" id="1173618"/>
    <lineage>
        <taxon>Bacteria</taxon>
        <taxon>Pseudomonadati</taxon>
        <taxon>Bacteroidota</taxon>
        <taxon>Flavobacteriia</taxon>
        <taxon>Flavobacteriales</taxon>
        <taxon>Flavobacteriaceae</taxon>
        <taxon>Sungkyunkwania</taxon>
    </lineage>
</organism>